<evidence type="ECO:0000256" key="4">
    <source>
        <dbReference type="ARBA" id="ARBA00022692"/>
    </source>
</evidence>
<feature type="domain" description="Citrate transporter-like" evidence="8">
    <location>
        <begin position="19"/>
        <end position="305"/>
    </location>
</feature>
<dbReference type="GO" id="GO:0005886">
    <property type="term" value="C:plasma membrane"/>
    <property type="evidence" value="ECO:0007669"/>
    <property type="project" value="UniProtKB-SubCell"/>
</dbReference>
<proteinExistence type="predicted"/>
<feature type="transmembrane region" description="Helical" evidence="7">
    <location>
        <begin position="122"/>
        <end position="141"/>
    </location>
</feature>
<evidence type="ECO:0000259" key="8">
    <source>
        <dbReference type="Pfam" id="PF03600"/>
    </source>
</evidence>
<dbReference type="GO" id="GO:0055085">
    <property type="term" value="P:transmembrane transport"/>
    <property type="evidence" value="ECO:0007669"/>
    <property type="project" value="InterPro"/>
</dbReference>
<evidence type="ECO:0000256" key="6">
    <source>
        <dbReference type="ARBA" id="ARBA00023136"/>
    </source>
</evidence>
<gene>
    <name evidence="9" type="ORF">PUP29_07920</name>
</gene>
<evidence type="ECO:0000256" key="1">
    <source>
        <dbReference type="ARBA" id="ARBA00004651"/>
    </source>
</evidence>
<protein>
    <submittedName>
        <fullName evidence="9">SLC13 family permease</fullName>
    </submittedName>
</protein>
<sequence>MGSRVFKFIKREPVFLASLICAGVSMLLVPPDAAYSGYINTEVLCLLFCFMLVQAGMQSCGLLDFLAGKLLRGPKNLRTLTLLLVLLTFFLSMFITNDVALIALVPFTILILGRAGKKRSLIFTIVLQTAAANLGSMLTPFGNPQNLFLYSDFELSFADFITVLLPFAAVSLVMLCAACLFVRKEPLEPLSASAAAAPVRCRKRLFLFLFLFLLCILCVLHVFPYWVLTPIVAGFFLFVSRPSFRAVDYGLLCTFVCFFIFSGNMGRIPAVQSLIGEWLNADPFGTSVLASQVISNVPAAVLLSGFTDNAPALLAGTNVGGLGTIIASLASVISFRLYMRTENARAGRYLGVFTLVNAAGLAVLCGLYYLPGR</sequence>
<feature type="transmembrane region" description="Helical" evidence="7">
    <location>
        <begin position="76"/>
        <end position="93"/>
    </location>
</feature>
<accession>A0AAU8A6J7</accession>
<dbReference type="AlphaFoldDB" id="A0AAU8A6J7"/>
<feature type="transmembrane region" description="Helical" evidence="7">
    <location>
        <begin position="12"/>
        <end position="29"/>
    </location>
</feature>
<keyword evidence="5 7" id="KW-1133">Transmembrane helix</keyword>
<feature type="transmembrane region" description="Helical" evidence="7">
    <location>
        <begin position="312"/>
        <end position="337"/>
    </location>
</feature>
<evidence type="ECO:0000256" key="7">
    <source>
        <dbReference type="SAM" id="Phobius"/>
    </source>
</evidence>
<keyword evidence="6 7" id="KW-0472">Membrane</keyword>
<reference evidence="9" key="1">
    <citation type="submission" date="2023-02" db="EMBL/GenBank/DDBJ databases">
        <title>Gut commensal Christensenella minuta modulates host metabolism via a new class of secondary bile acids.</title>
        <authorList>
            <person name="Liu C."/>
        </authorList>
    </citation>
    <scope>NUCLEOTIDE SEQUENCE</scope>
    <source>
        <strain evidence="9">CA70</strain>
    </source>
</reference>
<feature type="transmembrane region" description="Helical" evidence="7">
    <location>
        <begin position="246"/>
        <end position="263"/>
    </location>
</feature>
<evidence type="ECO:0000313" key="9">
    <source>
        <dbReference type="EMBL" id="XCC61456.1"/>
    </source>
</evidence>
<evidence type="ECO:0000256" key="3">
    <source>
        <dbReference type="ARBA" id="ARBA00022475"/>
    </source>
</evidence>
<keyword evidence="3" id="KW-1003">Cell membrane</keyword>
<keyword evidence="2" id="KW-0813">Transport</keyword>
<feature type="transmembrane region" description="Helical" evidence="7">
    <location>
        <begin position="35"/>
        <end position="55"/>
    </location>
</feature>
<dbReference type="RefSeq" id="WP_079547811.1">
    <property type="nucleotide sequence ID" value="NZ_CP117826.1"/>
</dbReference>
<keyword evidence="4 7" id="KW-0812">Transmembrane</keyword>
<feature type="transmembrane region" description="Helical" evidence="7">
    <location>
        <begin position="284"/>
        <end position="306"/>
    </location>
</feature>
<dbReference type="InterPro" id="IPR004680">
    <property type="entry name" value="Cit_transptr-like_dom"/>
</dbReference>
<dbReference type="EMBL" id="CP117826">
    <property type="protein sequence ID" value="XCC61456.1"/>
    <property type="molecule type" value="Genomic_DNA"/>
</dbReference>
<feature type="transmembrane region" description="Helical" evidence="7">
    <location>
        <begin position="349"/>
        <end position="370"/>
    </location>
</feature>
<evidence type="ECO:0000256" key="2">
    <source>
        <dbReference type="ARBA" id="ARBA00022448"/>
    </source>
</evidence>
<dbReference type="PANTHER" id="PTHR43302:SF5">
    <property type="entry name" value="TRANSPORTER ARSB-RELATED"/>
    <property type="match status" value="1"/>
</dbReference>
<evidence type="ECO:0000256" key="5">
    <source>
        <dbReference type="ARBA" id="ARBA00022989"/>
    </source>
</evidence>
<dbReference type="PANTHER" id="PTHR43302">
    <property type="entry name" value="TRANSPORTER ARSB-RELATED"/>
    <property type="match status" value="1"/>
</dbReference>
<feature type="transmembrane region" description="Helical" evidence="7">
    <location>
        <begin position="205"/>
        <end position="226"/>
    </location>
</feature>
<comment type="subcellular location">
    <subcellularLocation>
        <location evidence="1">Cell membrane</location>
        <topology evidence="1">Multi-pass membrane protein</topology>
    </subcellularLocation>
</comment>
<feature type="transmembrane region" description="Helical" evidence="7">
    <location>
        <begin position="161"/>
        <end position="182"/>
    </location>
</feature>
<organism evidence="9">
    <name type="scientific">Christensenella massiliensis</name>
    <dbReference type="NCBI Taxonomy" id="1805714"/>
    <lineage>
        <taxon>Bacteria</taxon>
        <taxon>Bacillati</taxon>
        <taxon>Bacillota</taxon>
        <taxon>Clostridia</taxon>
        <taxon>Christensenellales</taxon>
        <taxon>Christensenellaceae</taxon>
        <taxon>Christensenella</taxon>
    </lineage>
</organism>
<dbReference type="Pfam" id="PF03600">
    <property type="entry name" value="CitMHS"/>
    <property type="match status" value="1"/>
</dbReference>
<name>A0AAU8A6J7_9FIRM</name>